<proteinExistence type="predicted"/>
<comment type="catalytic activity">
    <reaction evidence="8">
        <text>L-seryl-[protein] + ATP = O-phospho-L-seryl-[protein] + ADP + H(+)</text>
        <dbReference type="Rhea" id="RHEA:17989"/>
        <dbReference type="Rhea" id="RHEA-COMP:9863"/>
        <dbReference type="Rhea" id="RHEA-COMP:11604"/>
        <dbReference type="ChEBI" id="CHEBI:15378"/>
        <dbReference type="ChEBI" id="CHEBI:29999"/>
        <dbReference type="ChEBI" id="CHEBI:30616"/>
        <dbReference type="ChEBI" id="CHEBI:83421"/>
        <dbReference type="ChEBI" id="CHEBI:456216"/>
        <dbReference type="EC" id="2.7.11.1"/>
    </reaction>
</comment>
<dbReference type="InterPro" id="IPR019530">
    <property type="entry name" value="Intra-flagellar_transport_57"/>
</dbReference>
<feature type="region of interest" description="Disordered" evidence="11">
    <location>
        <begin position="433"/>
        <end position="454"/>
    </location>
</feature>
<evidence type="ECO:0000259" key="12">
    <source>
        <dbReference type="PROSITE" id="PS50011"/>
    </source>
</evidence>
<evidence type="ECO:0000256" key="4">
    <source>
        <dbReference type="ARBA" id="ARBA00022741"/>
    </source>
</evidence>
<dbReference type="InterPro" id="IPR000719">
    <property type="entry name" value="Prot_kinase_dom"/>
</dbReference>
<dbReference type="PANTHER" id="PTHR44899:SF3">
    <property type="entry name" value="SERINE_THREONINE-PROTEIN KINASE NEK1"/>
    <property type="match status" value="1"/>
</dbReference>
<gene>
    <name evidence="13" type="ORF">PSON_ATCC_30995.1.T1580075</name>
</gene>
<evidence type="ECO:0000256" key="10">
    <source>
        <dbReference type="SAM" id="Coils"/>
    </source>
</evidence>
<evidence type="ECO:0000256" key="8">
    <source>
        <dbReference type="ARBA" id="ARBA00048679"/>
    </source>
</evidence>
<keyword evidence="14" id="KW-1185">Reference proteome</keyword>
<evidence type="ECO:0000256" key="9">
    <source>
        <dbReference type="PROSITE-ProRule" id="PRU10141"/>
    </source>
</evidence>
<name>A0A8S1RDL0_9CILI</name>
<evidence type="ECO:0000256" key="2">
    <source>
        <dbReference type="ARBA" id="ARBA00022527"/>
    </source>
</evidence>
<dbReference type="EMBL" id="CAJJDN010000158">
    <property type="protein sequence ID" value="CAD8125352.1"/>
    <property type="molecule type" value="Genomic_DNA"/>
</dbReference>
<dbReference type="PROSITE" id="PS00107">
    <property type="entry name" value="PROTEIN_KINASE_ATP"/>
    <property type="match status" value="1"/>
</dbReference>
<dbReference type="PROSITE" id="PS50011">
    <property type="entry name" value="PROTEIN_KINASE_DOM"/>
    <property type="match status" value="1"/>
</dbReference>
<keyword evidence="10" id="KW-0175">Coiled coil</keyword>
<dbReference type="GO" id="GO:0004674">
    <property type="term" value="F:protein serine/threonine kinase activity"/>
    <property type="evidence" value="ECO:0007669"/>
    <property type="project" value="UniProtKB-KW"/>
</dbReference>
<evidence type="ECO:0000256" key="5">
    <source>
        <dbReference type="ARBA" id="ARBA00022777"/>
    </source>
</evidence>
<evidence type="ECO:0000256" key="7">
    <source>
        <dbReference type="ARBA" id="ARBA00047899"/>
    </source>
</evidence>
<sequence>MSQFIDQEINGYKVQKAIGEGKFSTVYKAMNQEGNVIALKKIKIFDMMDPKQREKCLKEVKLMQPLDHENIIKYLDSFLYNNELIIATEWAEKGDLKKLIRSAQADDTPFEEIQIWNYVLQIASALSHMHEKRIMHRDLKPANIFIAADGTLKIGDLGLGRIFSSETIEAYSKVGTPLYMSPELLHGEGYDMKSDIWSLGCISYEMAEFKNPFKQNDKMSLVDLFNNITKGEFKPVSNRYSQQLRTLIQNMIVVDPIKRLDAHNVIKKAQEMFSSYSDTSKTPQIINVLVMEDIYEKLSLVQYHQNFCAPLKKQPISKYFFSLDENVNSSFRFYYFVDLCNWLMNLPKQKKNKLAQPIKHSNNLEDTARKLLQDIKAWGIKLPEQLGSPHISSGCGDMVCFILNDLLNRELIRVNFKFQMPIFQNEDFNSNFQQSQQNDEQDFPEEQMEDEQYEVEQDELTQSILYYQKKFKTEQNDFHSVPKDRSIIQTNVAINEWINEYNRVEQELNKFETHLKTTKTYLKDYQRTMKHFKQSSKQFTFASQYFKSNQVQEIQQQWINYLELIPKLETQFTNSIQPELQEQLVNNKNSITEFQIQINALNKSNCFKLEHDQQLNQQLLIVQQQTPISNDYRPRQKQIINQLKDDIKNMDVKIGILQTQLNNKQYFQNIEQLSDQEDF</sequence>
<feature type="compositionally biased region" description="Acidic residues" evidence="11">
    <location>
        <begin position="439"/>
        <end position="454"/>
    </location>
</feature>
<protein>
    <recommendedName>
        <fullName evidence="1">non-specific serine/threonine protein kinase</fullName>
        <ecNumber evidence="1">2.7.11.1</ecNumber>
    </recommendedName>
</protein>
<organism evidence="13 14">
    <name type="scientific">Paramecium sonneborni</name>
    <dbReference type="NCBI Taxonomy" id="65129"/>
    <lineage>
        <taxon>Eukaryota</taxon>
        <taxon>Sar</taxon>
        <taxon>Alveolata</taxon>
        <taxon>Ciliophora</taxon>
        <taxon>Intramacronucleata</taxon>
        <taxon>Oligohymenophorea</taxon>
        <taxon>Peniculida</taxon>
        <taxon>Parameciidae</taxon>
        <taxon>Paramecium</taxon>
    </lineage>
</organism>
<feature type="coiled-coil region" evidence="10">
    <location>
        <begin position="640"/>
        <end position="676"/>
    </location>
</feature>
<evidence type="ECO:0000256" key="6">
    <source>
        <dbReference type="ARBA" id="ARBA00022840"/>
    </source>
</evidence>
<evidence type="ECO:0000256" key="11">
    <source>
        <dbReference type="SAM" id="MobiDB-lite"/>
    </source>
</evidence>
<dbReference type="SMART" id="SM00220">
    <property type="entry name" value="S_TKc"/>
    <property type="match status" value="1"/>
</dbReference>
<dbReference type="PANTHER" id="PTHR44899">
    <property type="entry name" value="CAMK FAMILY PROTEIN KINASE"/>
    <property type="match status" value="1"/>
</dbReference>
<keyword evidence="6 9" id="KW-0067">ATP-binding</keyword>
<comment type="catalytic activity">
    <reaction evidence="7">
        <text>L-threonyl-[protein] + ATP = O-phospho-L-threonyl-[protein] + ADP + H(+)</text>
        <dbReference type="Rhea" id="RHEA:46608"/>
        <dbReference type="Rhea" id="RHEA-COMP:11060"/>
        <dbReference type="Rhea" id="RHEA-COMP:11605"/>
        <dbReference type="ChEBI" id="CHEBI:15378"/>
        <dbReference type="ChEBI" id="CHEBI:30013"/>
        <dbReference type="ChEBI" id="CHEBI:30616"/>
        <dbReference type="ChEBI" id="CHEBI:61977"/>
        <dbReference type="ChEBI" id="CHEBI:456216"/>
        <dbReference type="EC" id="2.7.11.1"/>
    </reaction>
</comment>
<dbReference type="InterPro" id="IPR051131">
    <property type="entry name" value="NEK_Ser/Thr_kinase_NIMA"/>
</dbReference>
<dbReference type="PROSITE" id="PS00108">
    <property type="entry name" value="PROTEIN_KINASE_ST"/>
    <property type="match status" value="1"/>
</dbReference>
<dbReference type="InterPro" id="IPR017441">
    <property type="entry name" value="Protein_kinase_ATP_BS"/>
</dbReference>
<feature type="binding site" evidence="9">
    <location>
        <position position="40"/>
    </location>
    <ligand>
        <name>ATP</name>
        <dbReference type="ChEBI" id="CHEBI:30616"/>
    </ligand>
</feature>
<evidence type="ECO:0000256" key="3">
    <source>
        <dbReference type="ARBA" id="ARBA00022679"/>
    </source>
</evidence>
<dbReference type="Pfam" id="PF10498">
    <property type="entry name" value="IFT57"/>
    <property type="match status" value="1"/>
</dbReference>
<evidence type="ECO:0000313" key="14">
    <source>
        <dbReference type="Proteomes" id="UP000692954"/>
    </source>
</evidence>
<keyword evidence="5" id="KW-0418">Kinase</keyword>
<comment type="caution">
    <text evidence="13">The sequence shown here is derived from an EMBL/GenBank/DDBJ whole genome shotgun (WGS) entry which is preliminary data.</text>
</comment>
<dbReference type="GO" id="GO:0005524">
    <property type="term" value="F:ATP binding"/>
    <property type="evidence" value="ECO:0007669"/>
    <property type="project" value="UniProtKB-UniRule"/>
</dbReference>
<dbReference type="EC" id="2.7.11.1" evidence="1"/>
<dbReference type="Pfam" id="PF00069">
    <property type="entry name" value="Pkinase"/>
    <property type="match status" value="1"/>
</dbReference>
<evidence type="ECO:0000256" key="1">
    <source>
        <dbReference type="ARBA" id="ARBA00012513"/>
    </source>
</evidence>
<keyword evidence="3" id="KW-0808">Transferase</keyword>
<keyword evidence="2" id="KW-0723">Serine/threonine-protein kinase</keyword>
<reference evidence="13" key="1">
    <citation type="submission" date="2021-01" db="EMBL/GenBank/DDBJ databases">
        <authorList>
            <consortium name="Genoscope - CEA"/>
            <person name="William W."/>
        </authorList>
    </citation>
    <scope>NUCLEOTIDE SEQUENCE</scope>
</reference>
<dbReference type="OrthoDB" id="248923at2759"/>
<dbReference type="Proteomes" id="UP000692954">
    <property type="component" value="Unassembled WGS sequence"/>
</dbReference>
<feature type="domain" description="Protein kinase" evidence="12">
    <location>
        <begin position="12"/>
        <end position="273"/>
    </location>
</feature>
<dbReference type="InterPro" id="IPR008271">
    <property type="entry name" value="Ser/Thr_kinase_AS"/>
</dbReference>
<accession>A0A8S1RDL0</accession>
<evidence type="ECO:0000313" key="13">
    <source>
        <dbReference type="EMBL" id="CAD8125352.1"/>
    </source>
</evidence>
<dbReference type="AlphaFoldDB" id="A0A8S1RDL0"/>
<keyword evidence="4 9" id="KW-0547">Nucleotide-binding</keyword>